<dbReference type="AlphaFoldDB" id="A0A9D4CB59"/>
<keyword evidence="2" id="KW-1185">Reference proteome</keyword>
<evidence type="ECO:0000313" key="1">
    <source>
        <dbReference type="EMBL" id="KAH3720640.1"/>
    </source>
</evidence>
<protein>
    <submittedName>
        <fullName evidence="1">Uncharacterized protein</fullName>
    </submittedName>
</protein>
<comment type="caution">
    <text evidence="1">The sequence shown here is derived from an EMBL/GenBank/DDBJ whole genome shotgun (WGS) entry which is preliminary data.</text>
</comment>
<reference evidence="1" key="1">
    <citation type="journal article" date="2019" name="bioRxiv">
        <title>The Genome of the Zebra Mussel, Dreissena polymorpha: A Resource for Invasive Species Research.</title>
        <authorList>
            <person name="McCartney M.A."/>
            <person name="Auch B."/>
            <person name="Kono T."/>
            <person name="Mallez S."/>
            <person name="Zhang Y."/>
            <person name="Obille A."/>
            <person name="Becker A."/>
            <person name="Abrahante J.E."/>
            <person name="Garbe J."/>
            <person name="Badalamenti J.P."/>
            <person name="Herman A."/>
            <person name="Mangelson H."/>
            <person name="Liachko I."/>
            <person name="Sullivan S."/>
            <person name="Sone E.D."/>
            <person name="Koren S."/>
            <person name="Silverstein K.A.T."/>
            <person name="Beckman K.B."/>
            <person name="Gohl D.M."/>
        </authorList>
    </citation>
    <scope>NUCLEOTIDE SEQUENCE</scope>
    <source>
        <strain evidence="1">Duluth1</strain>
        <tissue evidence="1">Whole animal</tissue>
    </source>
</reference>
<proteinExistence type="predicted"/>
<name>A0A9D4CB59_DREPO</name>
<accession>A0A9D4CB59</accession>
<dbReference type="EMBL" id="JAIWYP010000013">
    <property type="protein sequence ID" value="KAH3720640.1"/>
    <property type="molecule type" value="Genomic_DNA"/>
</dbReference>
<sequence>MYFLPGLHVTDSGQVLVCGYLTHTVVQVDRDGRQILAEVVTENNGVILPLSVYYSKHTRSIIVGMRNNTDITVFKEQ</sequence>
<organism evidence="1 2">
    <name type="scientific">Dreissena polymorpha</name>
    <name type="common">Zebra mussel</name>
    <name type="synonym">Mytilus polymorpha</name>
    <dbReference type="NCBI Taxonomy" id="45954"/>
    <lineage>
        <taxon>Eukaryota</taxon>
        <taxon>Metazoa</taxon>
        <taxon>Spiralia</taxon>
        <taxon>Lophotrochozoa</taxon>
        <taxon>Mollusca</taxon>
        <taxon>Bivalvia</taxon>
        <taxon>Autobranchia</taxon>
        <taxon>Heteroconchia</taxon>
        <taxon>Euheterodonta</taxon>
        <taxon>Imparidentia</taxon>
        <taxon>Neoheterodontei</taxon>
        <taxon>Myida</taxon>
        <taxon>Dreissenoidea</taxon>
        <taxon>Dreissenidae</taxon>
        <taxon>Dreissena</taxon>
    </lineage>
</organism>
<reference evidence="1" key="2">
    <citation type="submission" date="2020-11" db="EMBL/GenBank/DDBJ databases">
        <authorList>
            <person name="McCartney M.A."/>
            <person name="Auch B."/>
            <person name="Kono T."/>
            <person name="Mallez S."/>
            <person name="Becker A."/>
            <person name="Gohl D.M."/>
            <person name="Silverstein K.A.T."/>
            <person name="Koren S."/>
            <person name="Bechman K.B."/>
            <person name="Herman A."/>
            <person name="Abrahante J.E."/>
            <person name="Garbe J."/>
        </authorList>
    </citation>
    <scope>NUCLEOTIDE SEQUENCE</scope>
    <source>
        <strain evidence="1">Duluth1</strain>
        <tissue evidence="1">Whole animal</tissue>
    </source>
</reference>
<gene>
    <name evidence="1" type="ORF">DPMN_063542</name>
</gene>
<evidence type="ECO:0000313" key="2">
    <source>
        <dbReference type="Proteomes" id="UP000828390"/>
    </source>
</evidence>
<dbReference type="Proteomes" id="UP000828390">
    <property type="component" value="Unassembled WGS sequence"/>
</dbReference>